<comment type="caution">
    <text evidence="5">The sequence shown here is derived from an EMBL/GenBank/DDBJ whole genome shotgun (WGS) entry which is preliminary data.</text>
</comment>
<evidence type="ECO:0000256" key="3">
    <source>
        <dbReference type="ARBA" id="ARBA00022747"/>
    </source>
</evidence>
<organism evidence="5 6">
    <name type="scientific">Vibrio splendidus</name>
    <dbReference type="NCBI Taxonomy" id="29497"/>
    <lineage>
        <taxon>Bacteria</taxon>
        <taxon>Pseudomonadati</taxon>
        <taxon>Pseudomonadota</taxon>
        <taxon>Gammaproteobacteria</taxon>
        <taxon>Vibrionales</taxon>
        <taxon>Vibrionaceae</taxon>
        <taxon>Vibrio</taxon>
    </lineage>
</organism>
<protein>
    <submittedName>
        <fullName evidence="5">DNA cytosine methyltransferase</fullName>
    </submittedName>
</protein>
<dbReference type="Pfam" id="PF00145">
    <property type="entry name" value="DNA_methylase"/>
    <property type="match status" value="1"/>
</dbReference>
<dbReference type="InterPro" id="IPR001525">
    <property type="entry name" value="C5_MeTfrase"/>
</dbReference>
<proteinExistence type="predicted"/>
<sequence length="79" mass="8800">MNKLKVCSVFSGCGGMDLGALGGFNYQGKHYESNNVEVVFSSDIDSYAVDIYNDNFEHKSILGDIRELKDNIPKHDILI</sequence>
<keyword evidence="3" id="KW-0680">Restriction system</keyword>
<evidence type="ECO:0000313" key="6">
    <source>
        <dbReference type="Proteomes" id="UP001159663"/>
    </source>
</evidence>
<dbReference type="Gene3D" id="3.40.50.150">
    <property type="entry name" value="Vaccinia Virus protein VP39"/>
    <property type="match status" value="1"/>
</dbReference>
<dbReference type="InterPro" id="IPR029063">
    <property type="entry name" value="SAM-dependent_MTases_sf"/>
</dbReference>
<dbReference type="GO" id="GO:0003886">
    <property type="term" value="F:DNA (cytosine-5-)-methyltransferase activity"/>
    <property type="evidence" value="ECO:0007669"/>
    <property type="project" value="UniProtKB-EC"/>
</dbReference>
<dbReference type="GO" id="GO:0009307">
    <property type="term" value="P:DNA restriction-modification system"/>
    <property type="evidence" value="ECO:0007669"/>
    <property type="project" value="UniProtKB-KW"/>
</dbReference>
<reference evidence="5" key="1">
    <citation type="submission" date="2022-01" db="EMBL/GenBank/DDBJ databases">
        <title>Vibrio aestuarianus Clade A and Clade B isolates are associated with Pacific oyster (Crassostrea gigas) disease outbreaks across Ireland.</title>
        <authorList>
            <person name="Coyle N."/>
            <person name="O'Toole C."/>
            <person name="Thomas J.C.L."/>
            <person name="Ryder D."/>
            <person name="Cheslett D."/>
            <person name="Feist S."/>
            <person name="Bean T."/>
            <person name="Joseph A."/>
            <person name="Waina A."/>
            <person name="Feil E."/>
            <person name="Verner-Jeffreys D.W."/>
        </authorList>
    </citation>
    <scope>NUCLEOTIDE SEQUENCE</scope>
    <source>
        <strain evidence="5">S/17/14 A</strain>
    </source>
</reference>
<evidence type="ECO:0000256" key="2">
    <source>
        <dbReference type="ARBA" id="ARBA00022679"/>
    </source>
</evidence>
<keyword evidence="2" id="KW-0808">Transferase</keyword>
<name>A0AA43K072_VIBSP</name>
<dbReference type="GO" id="GO:0032259">
    <property type="term" value="P:methylation"/>
    <property type="evidence" value="ECO:0007669"/>
    <property type="project" value="UniProtKB-KW"/>
</dbReference>
<evidence type="ECO:0000256" key="4">
    <source>
        <dbReference type="ARBA" id="ARBA00047422"/>
    </source>
</evidence>
<keyword evidence="1 5" id="KW-0489">Methyltransferase</keyword>
<evidence type="ECO:0000313" key="5">
    <source>
        <dbReference type="EMBL" id="MDH5924645.1"/>
    </source>
</evidence>
<dbReference type="RefSeq" id="WP_280534968.1">
    <property type="nucleotide sequence ID" value="NZ_JAKMYX010000298.1"/>
</dbReference>
<dbReference type="AlphaFoldDB" id="A0AA43K072"/>
<gene>
    <name evidence="5" type="ORF">L8R85_27150</name>
</gene>
<dbReference type="EMBL" id="JAKMYX010000298">
    <property type="protein sequence ID" value="MDH5924645.1"/>
    <property type="molecule type" value="Genomic_DNA"/>
</dbReference>
<evidence type="ECO:0000256" key="1">
    <source>
        <dbReference type="ARBA" id="ARBA00022603"/>
    </source>
</evidence>
<comment type="catalytic activity">
    <reaction evidence="4">
        <text>a 2'-deoxycytidine in DNA + S-adenosyl-L-methionine = a 5-methyl-2'-deoxycytidine in DNA + S-adenosyl-L-homocysteine + H(+)</text>
        <dbReference type="Rhea" id="RHEA:13681"/>
        <dbReference type="Rhea" id="RHEA-COMP:11369"/>
        <dbReference type="Rhea" id="RHEA-COMP:11370"/>
        <dbReference type="ChEBI" id="CHEBI:15378"/>
        <dbReference type="ChEBI" id="CHEBI:57856"/>
        <dbReference type="ChEBI" id="CHEBI:59789"/>
        <dbReference type="ChEBI" id="CHEBI:85452"/>
        <dbReference type="ChEBI" id="CHEBI:85454"/>
        <dbReference type="EC" id="2.1.1.37"/>
    </reaction>
</comment>
<dbReference type="Proteomes" id="UP001159663">
    <property type="component" value="Unassembled WGS sequence"/>
</dbReference>
<dbReference type="SUPFAM" id="SSF53335">
    <property type="entry name" value="S-adenosyl-L-methionine-dependent methyltransferases"/>
    <property type="match status" value="1"/>
</dbReference>
<feature type="non-terminal residue" evidence="5">
    <location>
        <position position="79"/>
    </location>
</feature>
<accession>A0AA43K072</accession>